<reference evidence="2 3" key="1">
    <citation type="submission" date="2016-02" db="EMBL/GenBank/DDBJ databases">
        <authorList>
            <person name="Wen L."/>
            <person name="He K."/>
            <person name="Yang H."/>
        </authorList>
    </citation>
    <scope>NUCLEOTIDE SEQUENCE [LARGE SCALE GENOMIC DNA]</scope>
    <source>
        <strain evidence="2 3">CD11_3</strain>
    </source>
</reference>
<sequence>MPETFLPPAARTAGRVVVWVLGLALLFVLFALGWIAVRGYLAYDHLSSAQKRAPEIASDLGDLSAAGEAIDEMSRHTAQARELTSDPIWQGAEGVPWMGPQLAAVADVAASVDDVVTGTARPIAAVATGFGVEAFVPVDGRIDTSVFAALAQPATDGAAVAASARDQVTAIDRAPLVAPIADALDDVGGLLSQVASGTDALARASRLLPSMLGADGSRDHMIIVQNNAEWRTLGGIVGAATFIRADDGRLSIDGQLSSGDFAPYPESVLDLGEYATIYQAKPGRFLQNVTQVPDFRLTAELAREFAARNDRPVDSVVSIDPVALSYLLEATGPVTLPTGIELTSANAVDYLLNDVYLAYRDPKAQDAVFAVAASAVFAALTDGDLDPVALIAALGRAGEEHRLYLWSADEADQDILDETTLAGALVASDVDTARLGVYLNDGTGSKMDYYVTPAVQLAWSGCGTGRTSRTLSLSITLTSNAPADAATSLPDYITGAERYGVPAGTARTVGEVYLPEGFEVASSEITTERGFGGGMVGGRQVLSYSVDLKPGDTQTVTIEVTADTDIRDAEAWVTPTADADLPPVVRASCDPADGAVLG</sequence>
<feature type="transmembrane region" description="Helical" evidence="1">
    <location>
        <begin position="16"/>
        <end position="37"/>
    </location>
</feature>
<evidence type="ECO:0000313" key="3">
    <source>
        <dbReference type="Proteomes" id="UP000076998"/>
    </source>
</evidence>
<evidence type="ECO:0000313" key="2">
    <source>
        <dbReference type="EMBL" id="OAH49337.1"/>
    </source>
</evidence>
<dbReference type="RefSeq" id="WP_064003300.1">
    <property type="nucleotide sequence ID" value="NZ_LSTV01000004.1"/>
</dbReference>
<evidence type="ECO:0000256" key="1">
    <source>
        <dbReference type="SAM" id="Phobius"/>
    </source>
</evidence>
<protein>
    <recommendedName>
        <fullName evidence="4">DUF4012 domain-containing protein</fullName>
    </recommendedName>
</protein>
<organism evidence="2 3">
    <name type="scientific">Microbacterium oleivorans</name>
    <dbReference type="NCBI Taxonomy" id="273677"/>
    <lineage>
        <taxon>Bacteria</taxon>
        <taxon>Bacillati</taxon>
        <taxon>Actinomycetota</taxon>
        <taxon>Actinomycetes</taxon>
        <taxon>Micrococcales</taxon>
        <taxon>Microbacteriaceae</taxon>
        <taxon>Microbacterium</taxon>
    </lineage>
</organism>
<keyword evidence="1" id="KW-1133">Transmembrane helix</keyword>
<evidence type="ECO:0008006" key="4">
    <source>
        <dbReference type="Google" id="ProtNLM"/>
    </source>
</evidence>
<dbReference type="AlphaFoldDB" id="A0A177K8E1"/>
<dbReference type="EMBL" id="LSTV01000004">
    <property type="protein sequence ID" value="OAH49337.1"/>
    <property type="molecule type" value="Genomic_DNA"/>
</dbReference>
<keyword evidence="1" id="KW-0812">Transmembrane</keyword>
<dbReference type="Pfam" id="PF13196">
    <property type="entry name" value="DUF4012"/>
    <property type="match status" value="1"/>
</dbReference>
<dbReference type="InterPro" id="IPR025101">
    <property type="entry name" value="DUF4012"/>
</dbReference>
<gene>
    <name evidence="2" type="ORF">AYL44_10745</name>
</gene>
<name>A0A177K8E1_9MICO</name>
<dbReference type="OrthoDB" id="3203519at2"/>
<proteinExistence type="predicted"/>
<accession>A0A177K8E1</accession>
<dbReference type="Proteomes" id="UP000076998">
    <property type="component" value="Unassembled WGS sequence"/>
</dbReference>
<comment type="caution">
    <text evidence="2">The sequence shown here is derived from an EMBL/GenBank/DDBJ whole genome shotgun (WGS) entry which is preliminary data.</text>
</comment>
<keyword evidence="1" id="KW-0472">Membrane</keyword>